<evidence type="ECO:0008006" key="5">
    <source>
        <dbReference type="Google" id="ProtNLM"/>
    </source>
</evidence>
<keyword evidence="4" id="KW-1185">Reference proteome</keyword>
<dbReference type="RefSeq" id="WP_344588863.1">
    <property type="nucleotide sequence ID" value="NZ_BAAARW010000011.1"/>
</dbReference>
<reference evidence="4" key="1">
    <citation type="journal article" date="2019" name="Int. J. Syst. Evol. Microbiol.">
        <title>The Global Catalogue of Microorganisms (GCM) 10K type strain sequencing project: providing services to taxonomists for standard genome sequencing and annotation.</title>
        <authorList>
            <consortium name="The Broad Institute Genomics Platform"/>
            <consortium name="The Broad Institute Genome Sequencing Center for Infectious Disease"/>
            <person name="Wu L."/>
            <person name="Ma J."/>
        </authorList>
    </citation>
    <scope>NUCLEOTIDE SEQUENCE [LARGE SCALE GENOMIC DNA]</scope>
    <source>
        <strain evidence="4">JCM 3325</strain>
    </source>
</reference>
<gene>
    <name evidence="3" type="ORF">GCM10010191_24020</name>
</gene>
<proteinExistence type="predicted"/>
<name>A0ABP5VZZ2_9ACTN</name>
<dbReference type="PANTHER" id="PTHR37042">
    <property type="entry name" value="OUTER MEMBRANE PROTEIN RV1973"/>
    <property type="match status" value="1"/>
</dbReference>
<dbReference type="Proteomes" id="UP001501231">
    <property type="component" value="Unassembled WGS sequence"/>
</dbReference>
<dbReference type="PANTHER" id="PTHR37042:SF4">
    <property type="entry name" value="OUTER MEMBRANE PROTEIN RV1973"/>
    <property type="match status" value="1"/>
</dbReference>
<keyword evidence="2" id="KW-0472">Membrane</keyword>
<accession>A0ABP5VZZ2</accession>
<dbReference type="EMBL" id="BAAARW010000011">
    <property type="protein sequence ID" value="GAA2413437.1"/>
    <property type="molecule type" value="Genomic_DNA"/>
</dbReference>
<evidence type="ECO:0000256" key="1">
    <source>
        <dbReference type="ARBA" id="ARBA00004370"/>
    </source>
</evidence>
<comment type="subcellular location">
    <subcellularLocation>
        <location evidence="1">Membrane</location>
    </subcellularLocation>
</comment>
<organism evidence="3 4">
    <name type="scientific">Actinomadura vinacea</name>
    <dbReference type="NCBI Taxonomy" id="115336"/>
    <lineage>
        <taxon>Bacteria</taxon>
        <taxon>Bacillati</taxon>
        <taxon>Actinomycetota</taxon>
        <taxon>Actinomycetes</taxon>
        <taxon>Streptosporangiales</taxon>
        <taxon>Thermomonosporaceae</taxon>
        <taxon>Actinomadura</taxon>
    </lineage>
</organism>
<protein>
    <recommendedName>
        <fullName evidence="5">Mce-associated membrane protein</fullName>
    </recommendedName>
</protein>
<evidence type="ECO:0000313" key="3">
    <source>
        <dbReference type="EMBL" id="GAA2413437.1"/>
    </source>
</evidence>
<evidence type="ECO:0000256" key="2">
    <source>
        <dbReference type="ARBA" id="ARBA00023136"/>
    </source>
</evidence>
<sequence>MKDRLHALWRHPRLPAALAALTILLGGVAAWSARQAHAIDSGTTADNTALTDNARTSALKGEVNDIVNTVFSYNYTDVGKTERAAQTLLTGKAVQQYNEMIALVRKQAPAQKIVLTTTVTGSGVRMLTGDRARLLIFADQRSTRTDKNQTAYSAAMFSVGAVHRNKRWQIENIDTFAK</sequence>
<evidence type="ECO:0000313" key="4">
    <source>
        <dbReference type="Proteomes" id="UP001501231"/>
    </source>
</evidence>
<comment type="caution">
    <text evidence="3">The sequence shown here is derived from an EMBL/GenBank/DDBJ whole genome shotgun (WGS) entry which is preliminary data.</text>
</comment>